<dbReference type="EMBL" id="JANJYI010000006">
    <property type="protein sequence ID" value="KAK2645651.1"/>
    <property type="molecule type" value="Genomic_DNA"/>
</dbReference>
<organism evidence="2 3">
    <name type="scientific">Dipteronia dyeriana</name>
    <dbReference type="NCBI Taxonomy" id="168575"/>
    <lineage>
        <taxon>Eukaryota</taxon>
        <taxon>Viridiplantae</taxon>
        <taxon>Streptophyta</taxon>
        <taxon>Embryophyta</taxon>
        <taxon>Tracheophyta</taxon>
        <taxon>Spermatophyta</taxon>
        <taxon>Magnoliopsida</taxon>
        <taxon>eudicotyledons</taxon>
        <taxon>Gunneridae</taxon>
        <taxon>Pentapetalae</taxon>
        <taxon>rosids</taxon>
        <taxon>malvids</taxon>
        <taxon>Sapindales</taxon>
        <taxon>Sapindaceae</taxon>
        <taxon>Hippocastanoideae</taxon>
        <taxon>Acereae</taxon>
        <taxon>Dipteronia</taxon>
    </lineage>
</organism>
<feature type="domain" description="DUF1985" evidence="1">
    <location>
        <begin position="88"/>
        <end position="182"/>
    </location>
</feature>
<proteinExistence type="predicted"/>
<evidence type="ECO:0000313" key="3">
    <source>
        <dbReference type="Proteomes" id="UP001280121"/>
    </source>
</evidence>
<dbReference type="Proteomes" id="UP001280121">
    <property type="component" value="Unassembled WGS sequence"/>
</dbReference>
<keyword evidence="3" id="KW-1185">Reference proteome</keyword>
<protein>
    <recommendedName>
        <fullName evidence="1">DUF1985 domain-containing protein</fullName>
    </recommendedName>
</protein>
<reference evidence="2" key="1">
    <citation type="journal article" date="2023" name="Plant J.">
        <title>Genome sequences and population genomics provide insights into the demographic history, inbreeding, and mutation load of two 'living fossil' tree species of Dipteronia.</title>
        <authorList>
            <person name="Feng Y."/>
            <person name="Comes H.P."/>
            <person name="Chen J."/>
            <person name="Zhu S."/>
            <person name="Lu R."/>
            <person name="Zhang X."/>
            <person name="Li P."/>
            <person name="Qiu J."/>
            <person name="Olsen K.M."/>
            <person name="Qiu Y."/>
        </authorList>
    </citation>
    <scope>NUCLEOTIDE SEQUENCE</scope>
    <source>
        <strain evidence="2">KIB01</strain>
    </source>
</reference>
<dbReference type="Pfam" id="PF09331">
    <property type="entry name" value="DUF1985"/>
    <property type="match status" value="1"/>
</dbReference>
<dbReference type="PANTHER" id="PTHR48449">
    <property type="entry name" value="DUF1985 DOMAIN-CONTAINING PROTEIN"/>
    <property type="match status" value="1"/>
</dbReference>
<evidence type="ECO:0000259" key="1">
    <source>
        <dbReference type="Pfam" id="PF09331"/>
    </source>
</evidence>
<dbReference type="InterPro" id="IPR015410">
    <property type="entry name" value="DUF1985"/>
</dbReference>
<gene>
    <name evidence="2" type="ORF">Ddye_020846</name>
</gene>
<dbReference type="PANTHER" id="PTHR48449:SF1">
    <property type="entry name" value="DUF1985 DOMAIN-CONTAINING PROTEIN"/>
    <property type="match status" value="1"/>
</dbReference>
<name>A0AAD9U1B1_9ROSI</name>
<sequence length="186" mass="21791">MRIRLRDSLKTPEGDWYESKLTRHNHFDALAHIDNVLNRVPVEFADEDRRQFMASCFGHFVTMHREMKFSGGINHRLLLRELNHNGLTYKMHFMLGNQSVRFSKMEFCMITGLRFGVVPDTTKYASVENGIHERYFLGADEVLLEEIRGVVTGAEFGKAYDAVKLCLLYMLNWILMRVDERFKIPI</sequence>
<evidence type="ECO:0000313" key="2">
    <source>
        <dbReference type="EMBL" id="KAK2645651.1"/>
    </source>
</evidence>
<dbReference type="AlphaFoldDB" id="A0AAD9U1B1"/>
<accession>A0AAD9U1B1</accession>
<comment type="caution">
    <text evidence="2">The sequence shown here is derived from an EMBL/GenBank/DDBJ whole genome shotgun (WGS) entry which is preliminary data.</text>
</comment>